<organism evidence="1">
    <name type="scientific">Rhizophora mucronata</name>
    <name type="common">Asiatic mangrove</name>
    <dbReference type="NCBI Taxonomy" id="61149"/>
    <lineage>
        <taxon>Eukaryota</taxon>
        <taxon>Viridiplantae</taxon>
        <taxon>Streptophyta</taxon>
        <taxon>Embryophyta</taxon>
        <taxon>Tracheophyta</taxon>
        <taxon>Spermatophyta</taxon>
        <taxon>Magnoliopsida</taxon>
        <taxon>eudicotyledons</taxon>
        <taxon>Gunneridae</taxon>
        <taxon>Pentapetalae</taxon>
        <taxon>rosids</taxon>
        <taxon>fabids</taxon>
        <taxon>Malpighiales</taxon>
        <taxon>Rhizophoraceae</taxon>
        <taxon>Rhizophora</taxon>
    </lineage>
</organism>
<dbReference type="EMBL" id="GGEC01056337">
    <property type="protein sequence ID" value="MBX36821.1"/>
    <property type="molecule type" value="Transcribed_RNA"/>
</dbReference>
<evidence type="ECO:0000313" key="1">
    <source>
        <dbReference type="EMBL" id="MBX36821.1"/>
    </source>
</evidence>
<sequence>MVLSQSELLKLSFK</sequence>
<proteinExistence type="predicted"/>
<reference evidence="1" key="1">
    <citation type="submission" date="2018-02" db="EMBL/GenBank/DDBJ databases">
        <title>Rhizophora mucronata_Transcriptome.</title>
        <authorList>
            <person name="Meera S.P."/>
            <person name="Sreeshan A."/>
            <person name="Augustine A."/>
        </authorList>
    </citation>
    <scope>NUCLEOTIDE SEQUENCE</scope>
    <source>
        <tissue evidence="1">Leaf</tissue>
    </source>
</reference>
<accession>A0A2P2N2W9</accession>
<name>A0A2P2N2W9_RHIMU</name>
<protein>
    <submittedName>
        <fullName evidence="1">Uncharacterized protein</fullName>
    </submittedName>
</protein>